<dbReference type="InterPro" id="IPR006683">
    <property type="entry name" value="Thioestr_dom"/>
</dbReference>
<dbReference type="Proteomes" id="UP000245765">
    <property type="component" value="Unassembled WGS sequence"/>
</dbReference>
<gene>
    <name evidence="2" type="ORF">DFH01_14110</name>
</gene>
<name>A0A317FE77_9PROT</name>
<sequence length="201" mass="21924">MACIAAWRCCGMRGSGAGRCAAAPRNDPLTVWTNQRTSAQSCIGRGRRPRMMLSPFRISAQRYVSMPFDPAAMGWKPFDDPALPQVMTRHWEREEGEGFAYGFETGAGQANGLGVVHGGILATYIDHTMGRVARRAAGDVPVATIQLDLHYLSPARPGFFIEARGIVVRRTMSVIFLRGALTSQGTDVLTASGIWKILGRR</sequence>
<feature type="domain" description="Thioesterase" evidence="1">
    <location>
        <begin position="114"/>
        <end position="187"/>
    </location>
</feature>
<evidence type="ECO:0000313" key="3">
    <source>
        <dbReference type="Proteomes" id="UP000245765"/>
    </source>
</evidence>
<dbReference type="Pfam" id="PF03061">
    <property type="entry name" value="4HBT"/>
    <property type="match status" value="1"/>
</dbReference>
<dbReference type="Gene3D" id="3.10.129.10">
    <property type="entry name" value="Hotdog Thioesterase"/>
    <property type="match status" value="1"/>
</dbReference>
<dbReference type="AlphaFoldDB" id="A0A317FE77"/>
<comment type="caution">
    <text evidence="2">The sequence shown here is derived from an EMBL/GenBank/DDBJ whole genome shotgun (WGS) entry which is preliminary data.</text>
</comment>
<accession>A0A317FE77</accession>
<evidence type="ECO:0000313" key="2">
    <source>
        <dbReference type="EMBL" id="PWS36307.1"/>
    </source>
</evidence>
<dbReference type="EMBL" id="QGNA01000003">
    <property type="protein sequence ID" value="PWS36307.1"/>
    <property type="molecule type" value="Genomic_DNA"/>
</dbReference>
<keyword evidence="3" id="KW-1185">Reference proteome</keyword>
<protein>
    <recommendedName>
        <fullName evidence="1">Thioesterase domain-containing protein</fullName>
    </recommendedName>
</protein>
<dbReference type="InterPro" id="IPR029069">
    <property type="entry name" value="HotDog_dom_sf"/>
</dbReference>
<dbReference type="GO" id="GO:0016790">
    <property type="term" value="F:thiolester hydrolase activity"/>
    <property type="evidence" value="ECO:0007669"/>
    <property type="project" value="UniProtKB-ARBA"/>
</dbReference>
<evidence type="ECO:0000259" key="1">
    <source>
        <dbReference type="Pfam" id="PF03061"/>
    </source>
</evidence>
<dbReference type="CDD" id="cd03443">
    <property type="entry name" value="PaaI_thioesterase"/>
    <property type="match status" value="1"/>
</dbReference>
<reference evidence="3" key="1">
    <citation type="submission" date="2018-05" db="EMBL/GenBank/DDBJ databases">
        <authorList>
            <person name="Du Z."/>
            <person name="Wang X."/>
        </authorList>
    </citation>
    <scope>NUCLEOTIDE SEQUENCE [LARGE SCALE GENOMIC DNA]</scope>
    <source>
        <strain evidence="3">CQN31</strain>
    </source>
</reference>
<proteinExistence type="predicted"/>
<organism evidence="2 3">
    <name type="scientific">Falsiroseomonas bella</name>
    <dbReference type="NCBI Taxonomy" id="2184016"/>
    <lineage>
        <taxon>Bacteria</taxon>
        <taxon>Pseudomonadati</taxon>
        <taxon>Pseudomonadota</taxon>
        <taxon>Alphaproteobacteria</taxon>
        <taxon>Acetobacterales</taxon>
        <taxon>Roseomonadaceae</taxon>
        <taxon>Falsiroseomonas</taxon>
    </lineage>
</organism>
<dbReference type="SUPFAM" id="SSF54637">
    <property type="entry name" value="Thioesterase/thiol ester dehydrase-isomerase"/>
    <property type="match status" value="1"/>
</dbReference>